<proteinExistence type="predicted"/>
<dbReference type="Proteomes" id="UP001204798">
    <property type="component" value="Unassembled WGS sequence"/>
</dbReference>
<comment type="caution">
    <text evidence="1">The sequence shown here is derived from an EMBL/GenBank/DDBJ whole genome shotgun (WGS) entry which is preliminary data.</text>
</comment>
<keyword evidence="2" id="KW-1185">Reference proteome</keyword>
<dbReference type="SUPFAM" id="SSF48371">
    <property type="entry name" value="ARM repeat"/>
    <property type="match status" value="1"/>
</dbReference>
<accession>A0ABT2EIY5</accession>
<dbReference type="EMBL" id="JANUCP010000001">
    <property type="protein sequence ID" value="MCS3917911.1"/>
    <property type="molecule type" value="Genomic_DNA"/>
</dbReference>
<protein>
    <recommendedName>
        <fullName evidence="3">HEAT repeat domain-containing protein</fullName>
    </recommendedName>
</protein>
<organism evidence="1 2">
    <name type="scientific">Candidatus Fervidibacter sacchari</name>
    <dbReference type="NCBI Taxonomy" id="1448929"/>
    <lineage>
        <taxon>Bacteria</taxon>
        <taxon>Candidatus Fervidibacterota</taxon>
        <taxon>Candidatus Fervidibacter</taxon>
    </lineage>
</organism>
<sequence length="536" mass="61034">MPTPSWSEVEALGSVIAKAIRAAAGSKIHREVWDDLLLEGKIAAYKALENHDPSKMDKETWVYQAVVKHIKRVLNQYLPAGKSLFEVPEENWIVFPKSHDKSSHSPLAIAVLLSLAPPLERLYVLHELLGWEKPPRYCKTRLKKRWENCQWVRLLTGSTRNRDERLKLLRELCQNAQHGDEKEKEIAGFALVVVSGNELSEEEIALVKLAAQTLVHSPDPIHQFAGLWIFCQLSPEAWDEKWIDLLDVNTLGAVLESRYAKPKECHCVSPLCLHFYPDNPQRSPPDQVAGAVLEAMRRYAQILSEHPQWNARWRGRLMAKALGLYLRNSQSSVSNFVTSSGRSAKLLESIALARFDPKQGLEHATEWLPKASTLVERLWKALRSPDPLERSSALYAARGLAEDDRKILARMGLSDPLVFTRFSVLRTLGEEGDYEALMRELLLPHEHKRLLHRCILNTLARMDLERTLEIAKLVYLGEGKEAWREDTWMRHDAGYILLEGVFKAGRTELLEVFRQILAKEPHPSPFALLPAVQALL</sequence>
<dbReference type="InterPro" id="IPR016024">
    <property type="entry name" value="ARM-type_fold"/>
</dbReference>
<gene>
    <name evidence="1" type="ORF">M2350_000308</name>
</gene>
<dbReference type="InterPro" id="IPR011989">
    <property type="entry name" value="ARM-like"/>
</dbReference>
<evidence type="ECO:0008006" key="3">
    <source>
        <dbReference type="Google" id="ProtNLM"/>
    </source>
</evidence>
<dbReference type="RefSeq" id="WP_259092670.1">
    <property type="nucleotide sequence ID" value="NZ_CP130454.1"/>
</dbReference>
<reference evidence="1 2" key="1">
    <citation type="submission" date="2022-08" db="EMBL/GenBank/DDBJ databases">
        <title>Bacterial and archaeal communities from various locations to study Microbial Dark Matter (Phase II).</title>
        <authorList>
            <person name="Stepanauskas R."/>
        </authorList>
    </citation>
    <scope>NUCLEOTIDE SEQUENCE [LARGE SCALE GENOMIC DNA]</scope>
    <source>
        <strain evidence="1 2">PD1</strain>
    </source>
</reference>
<dbReference type="Gene3D" id="1.25.10.10">
    <property type="entry name" value="Leucine-rich Repeat Variant"/>
    <property type="match status" value="1"/>
</dbReference>
<evidence type="ECO:0000313" key="1">
    <source>
        <dbReference type="EMBL" id="MCS3917911.1"/>
    </source>
</evidence>
<name>A0ABT2EIY5_9BACT</name>
<evidence type="ECO:0000313" key="2">
    <source>
        <dbReference type="Proteomes" id="UP001204798"/>
    </source>
</evidence>